<dbReference type="InterPro" id="IPR029000">
    <property type="entry name" value="Cyclophilin-like_dom_sf"/>
</dbReference>
<protein>
    <submittedName>
        <fullName evidence="5">Urea amidolyase, homolog</fullName>
    </submittedName>
</protein>
<dbReference type="RefSeq" id="WP_009806088.1">
    <property type="nucleotide sequence ID" value="NZ_CH724131.1"/>
</dbReference>
<dbReference type="AlphaFoldDB" id="A3TUY8"/>
<keyword evidence="1" id="KW-0547">Nucleotide-binding</keyword>
<dbReference type="SMART" id="SM00797">
    <property type="entry name" value="AHS2"/>
    <property type="match status" value="1"/>
</dbReference>
<keyword evidence="2" id="KW-0378">Hydrolase</keyword>
<keyword evidence="5" id="KW-0456">Lyase</keyword>
<keyword evidence="6" id="KW-1185">Reference proteome</keyword>
<dbReference type="InterPro" id="IPR052708">
    <property type="entry name" value="PxpC"/>
</dbReference>
<comment type="caution">
    <text evidence="5">The sequence shown here is derived from an EMBL/GenBank/DDBJ whole genome shotgun (WGS) entry which is preliminary data.</text>
</comment>
<reference evidence="5 6" key="1">
    <citation type="journal article" date="2010" name="J. Bacteriol.">
        <title>Genome sequences of Oceanicola granulosus HTCC2516(T) and Oceanicola batsensis HTCC2597(TDelta).</title>
        <authorList>
            <person name="Thrash J.C."/>
            <person name="Cho J.C."/>
            <person name="Vergin K.L."/>
            <person name="Giovannoni S.J."/>
        </authorList>
    </citation>
    <scope>NUCLEOTIDE SEQUENCE [LARGE SCALE GENOMIC DNA]</scope>
    <source>
        <strain evidence="6">ATCC BAA-863 / DSM 15984 / KCTC 12145 / HTCC2597</strain>
    </source>
</reference>
<dbReference type="GO" id="GO:0016829">
    <property type="term" value="F:lyase activity"/>
    <property type="evidence" value="ECO:0007669"/>
    <property type="project" value="UniProtKB-KW"/>
</dbReference>
<dbReference type="Gene3D" id="2.40.100.10">
    <property type="entry name" value="Cyclophilin-like"/>
    <property type="match status" value="1"/>
</dbReference>
<dbReference type="Pfam" id="PF02626">
    <property type="entry name" value="CT_A_B"/>
    <property type="match status" value="1"/>
</dbReference>
<dbReference type="PANTHER" id="PTHR43309">
    <property type="entry name" value="5-OXOPROLINASE SUBUNIT C"/>
    <property type="match status" value="1"/>
</dbReference>
<evidence type="ECO:0000259" key="4">
    <source>
        <dbReference type="SMART" id="SM00797"/>
    </source>
</evidence>
<dbReference type="OrthoDB" id="9768696at2"/>
<keyword evidence="3" id="KW-0067">ATP-binding</keyword>
<dbReference type="Proteomes" id="UP000004318">
    <property type="component" value="Unassembled WGS sequence"/>
</dbReference>
<dbReference type="STRING" id="252305.OB2597_09329"/>
<organism evidence="5 6">
    <name type="scientific">Pseudooceanicola batsensis (strain ATCC BAA-863 / DSM 15984 / KCTC 12145 / HTCC2597)</name>
    <name type="common">Oceanicola batsensis</name>
    <dbReference type="NCBI Taxonomy" id="252305"/>
    <lineage>
        <taxon>Bacteria</taxon>
        <taxon>Pseudomonadati</taxon>
        <taxon>Pseudomonadota</taxon>
        <taxon>Alphaproteobacteria</taxon>
        <taxon>Rhodobacterales</taxon>
        <taxon>Paracoccaceae</taxon>
        <taxon>Pseudooceanicola</taxon>
    </lineage>
</organism>
<evidence type="ECO:0000313" key="5">
    <source>
        <dbReference type="EMBL" id="EAQ04334.1"/>
    </source>
</evidence>
<feature type="domain" description="Carboxyltransferase" evidence="4">
    <location>
        <begin position="26"/>
        <end position="301"/>
    </location>
</feature>
<evidence type="ECO:0000256" key="2">
    <source>
        <dbReference type="ARBA" id="ARBA00022801"/>
    </source>
</evidence>
<dbReference type="PANTHER" id="PTHR43309:SF3">
    <property type="entry name" value="5-OXOPROLINASE SUBUNIT C"/>
    <property type="match status" value="1"/>
</dbReference>
<evidence type="ECO:0000256" key="1">
    <source>
        <dbReference type="ARBA" id="ARBA00022741"/>
    </source>
</evidence>
<accession>A3TUY8</accession>
<gene>
    <name evidence="5" type="ORF">OB2597_09329</name>
</gene>
<dbReference type="HOGENOM" id="CLU_028967_0_3_5"/>
<proteinExistence type="predicted"/>
<evidence type="ECO:0000256" key="3">
    <source>
        <dbReference type="ARBA" id="ARBA00022840"/>
    </source>
</evidence>
<dbReference type="GO" id="GO:0016787">
    <property type="term" value="F:hydrolase activity"/>
    <property type="evidence" value="ECO:0007669"/>
    <property type="project" value="UniProtKB-KW"/>
</dbReference>
<dbReference type="eggNOG" id="COG1984">
    <property type="taxonomic scope" value="Bacteria"/>
</dbReference>
<dbReference type="EMBL" id="AAMO01000002">
    <property type="protein sequence ID" value="EAQ04334.1"/>
    <property type="molecule type" value="Genomic_DNA"/>
</dbReference>
<dbReference type="GO" id="GO:0005524">
    <property type="term" value="F:ATP binding"/>
    <property type="evidence" value="ECO:0007669"/>
    <property type="project" value="UniProtKB-KW"/>
</dbReference>
<sequence length="338" mass="35619">MTGTLTLHRAGPGVTVQDLGRPGMTAQGLSQGGAADRLALHEAAALLGLRTPVPALEMAMTGAEVSVDTPTRVALTGARMQAMLNGQPVAWNATHLLHPWDRLTIGAARAGIYGYLTPAGGIATAAVMGGHGAHLTAGIGTALGPETVLPLGRDPDPAARQTVIRTDDRLSGGTLRMMPGPQTGLFDDATRARFHATHFTRSRTGNRQGVRLDFDGDPFSSGTDSLASDIIRAGDVQMTGEGVPYILLSECQTMGGYPRIGTVLPQDLPRVAQAAPGTEFAFREMTVAEADALWQPDQDVLKSLKAKVQPLRRDPHDIPDLLSYQLIGGVIRGDETED</sequence>
<name>A3TUY8_PSEBH</name>
<evidence type="ECO:0000313" key="6">
    <source>
        <dbReference type="Proteomes" id="UP000004318"/>
    </source>
</evidence>
<dbReference type="InterPro" id="IPR003778">
    <property type="entry name" value="CT_A_B"/>
</dbReference>